<protein>
    <submittedName>
        <fullName evidence="2">Uncharacterized protein</fullName>
    </submittedName>
</protein>
<feature type="compositionally biased region" description="Polar residues" evidence="1">
    <location>
        <begin position="7"/>
        <end position="25"/>
    </location>
</feature>
<gene>
    <name evidence="2" type="ORF">QIS74_05362</name>
</gene>
<reference evidence="2 3" key="1">
    <citation type="submission" date="2023-04" db="EMBL/GenBank/DDBJ databases">
        <title>Colletotrichum tabacum stain YC1 causing leaf anthracnose on Nicotiana tabacum(L.) cv.</title>
        <authorList>
            <person name="Ji Z."/>
            <person name="Wang M."/>
            <person name="Zhang J."/>
            <person name="Wang N."/>
            <person name="Zhou Z."/>
        </authorList>
    </citation>
    <scope>NUCLEOTIDE SEQUENCE [LARGE SCALE GENOMIC DNA]</scope>
    <source>
        <strain evidence="2 3">YC1</strain>
    </source>
</reference>
<name>A0AAV9TEU8_9PEZI</name>
<dbReference type="AlphaFoldDB" id="A0AAV9TEU8"/>
<organism evidence="2 3">
    <name type="scientific">Colletotrichum tabaci</name>
    <dbReference type="NCBI Taxonomy" id="1209068"/>
    <lineage>
        <taxon>Eukaryota</taxon>
        <taxon>Fungi</taxon>
        <taxon>Dikarya</taxon>
        <taxon>Ascomycota</taxon>
        <taxon>Pezizomycotina</taxon>
        <taxon>Sordariomycetes</taxon>
        <taxon>Hypocreomycetidae</taxon>
        <taxon>Glomerellales</taxon>
        <taxon>Glomerellaceae</taxon>
        <taxon>Colletotrichum</taxon>
        <taxon>Colletotrichum destructivum species complex</taxon>
    </lineage>
</organism>
<proteinExistence type="predicted"/>
<sequence length="52" mass="5554">MRPRNPPTLQVQLANPQPAVQQQVRQMRATPPLSSPLAASPVPPSSRSGEAL</sequence>
<dbReference type="Proteomes" id="UP001327957">
    <property type="component" value="Unassembled WGS sequence"/>
</dbReference>
<keyword evidence="3" id="KW-1185">Reference proteome</keyword>
<evidence type="ECO:0000313" key="2">
    <source>
        <dbReference type="EMBL" id="KAK6219860.1"/>
    </source>
</evidence>
<feature type="region of interest" description="Disordered" evidence="1">
    <location>
        <begin position="1"/>
        <end position="52"/>
    </location>
</feature>
<feature type="compositionally biased region" description="Low complexity" evidence="1">
    <location>
        <begin position="31"/>
        <end position="52"/>
    </location>
</feature>
<accession>A0AAV9TEU8</accession>
<dbReference type="EMBL" id="JASAOK010000030">
    <property type="protein sequence ID" value="KAK6219860.1"/>
    <property type="molecule type" value="Genomic_DNA"/>
</dbReference>
<evidence type="ECO:0000313" key="3">
    <source>
        <dbReference type="Proteomes" id="UP001327957"/>
    </source>
</evidence>
<evidence type="ECO:0000256" key="1">
    <source>
        <dbReference type="SAM" id="MobiDB-lite"/>
    </source>
</evidence>
<comment type="caution">
    <text evidence="2">The sequence shown here is derived from an EMBL/GenBank/DDBJ whole genome shotgun (WGS) entry which is preliminary data.</text>
</comment>